<dbReference type="PROSITE" id="PS00107">
    <property type="entry name" value="PROTEIN_KINASE_ATP"/>
    <property type="match status" value="1"/>
</dbReference>
<dbReference type="SMART" id="SM00220">
    <property type="entry name" value="S_TKc"/>
    <property type="match status" value="1"/>
</dbReference>
<feature type="domain" description="Protein kinase" evidence="12">
    <location>
        <begin position="33"/>
        <end position="291"/>
    </location>
</feature>
<protein>
    <recommendedName>
        <fullName evidence="2">[RNA-polymerase]-subunit kinase</fullName>
        <ecNumber evidence="2">2.7.11.23</ecNumber>
    </recommendedName>
</protein>
<dbReference type="InterPro" id="IPR017441">
    <property type="entry name" value="Protein_kinase_ATP_BS"/>
</dbReference>
<reference evidence="14" key="2">
    <citation type="submission" date="2013-12" db="EMBL/GenBank/DDBJ databases">
        <authorList>
            <person name="Yu Y."/>
            <person name="Lee S."/>
            <person name="de Baynast K."/>
            <person name="Wissotski M."/>
            <person name="Liu L."/>
            <person name="Talag J."/>
            <person name="Goicoechea J."/>
            <person name="Angelova A."/>
            <person name="Jetty R."/>
            <person name="Kudrna D."/>
            <person name="Golser W."/>
            <person name="Rivera L."/>
            <person name="Zhang J."/>
            <person name="Wing R."/>
        </authorList>
    </citation>
    <scope>NUCLEOTIDE SEQUENCE</scope>
</reference>
<keyword evidence="10" id="KW-0723">Serine/threonine-protein kinase</keyword>
<feature type="binding site" evidence="9">
    <location>
        <position position="62"/>
    </location>
    <ligand>
        <name>ATP</name>
        <dbReference type="ChEBI" id="CHEBI:30616"/>
    </ligand>
</feature>
<dbReference type="GO" id="GO:0005634">
    <property type="term" value="C:nucleus"/>
    <property type="evidence" value="ECO:0007669"/>
    <property type="project" value="TreeGrafter"/>
</dbReference>
<organism evidence="13 14">
    <name type="scientific">Leersia perrieri</name>
    <dbReference type="NCBI Taxonomy" id="77586"/>
    <lineage>
        <taxon>Eukaryota</taxon>
        <taxon>Viridiplantae</taxon>
        <taxon>Streptophyta</taxon>
        <taxon>Embryophyta</taxon>
        <taxon>Tracheophyta</taxon>
        <taxon>Spermatophyta</taxon>
        <taxon>Magnoliopsida</taxon>
        <taxon>Liliopsida</taxon>
        <taxon>Poales</taxon>
        <taxon>Poaceae</taxon>
        <taxon>BOP clade</taxon>
        <taxon>Oryzoideae</taxon>
        <taxon>Oryzeae</taxon>
        <taxon>Oryzinae</taxon>
        <taxon>Leersia</taxon>
    </lineage>
</organism>
<evidence type="ECO:0000256" key="3">
    <source>
        <dbReference type="ARBA" id="ARBA00022553"/>
    </source>
</evidence>
<sequence>MASAAAGSRKSAAPEQEPSAKKRRYALESVDKYEQLDVIGEGTFGVVIKARDRRTGNNVALKKFHGVPDFDAVRIEAACQHACRGHPSIAEVKDVVADAKTGDIFLVMELLGNSLRDEIPYARPEHMVRTMMRQLVGAANKMHASHVIHRDIKPENILISGFGMLKLCDFGSATFVNPPGKPYDECRIGTLPYTSPEQLAGKHCYGPAVDMWALGCIMGELLTGAPLFGGDVTEEELHADLSKNLGDIIDELRFEVLPELSPAAGEFFSGLLAFDPEKRMTVAEALNHRWFAEDAKKAEFAGL</sequence>
<reference evidence="13" key="3">
    <citation type="submission" date="2015-04" db="UniProtKB">
        <authorList>
            <consortium name="EnsemblPlants"/>
        </authorList>
    </citation>
    <scope>IDENTIFICATION</scope>
</reference>
<dbReference type="InterPro" id="IPR050108">
    <property type="entry name" value="CDK"/>
</dbReference>
<dbReference type="Gene3D" id="3.30.200.20">
    <property type="entry name" value="Phosphorylase Kinase, domain 1"/>
    <property type="match status" value="1"/>
</dbReference>
<dbReference type="SUPFAM" id="SSF56112">
    <property type="entry name" value="Protein kinase-like (PK-like)"/>
    <property type="match status" value="1"/>
</dbReference>
<dbReference type="Gramene" id="LPERR10G02130.1">
    <property type="protein sequence ID" value="LPERR10G02130.1"/>
    <property type="gene ID" value="LPERR10G02130"/>
</dbReference>
<evidence type="ECO:0000256" key="7">
    <source>
        <dbReference type="ARBA" id="ARBA00022840"/>
    </source>
</evidence>
<dbReference type="InterPro" id="IPR008271">
    <property type="entry name" value="Ser/Thr_kinase_AS"/>
</dbReference>
<dbReference type="GO" id="GO:0008353">
    <property type="term" value="F:RNA polymerase II CTD heptapeptide repeat kinase activity"/>
    <property type="evidence" value="ECO:0007669"/>
    <property type="project" value="UniProtKB-EC"/>
</dbReference>
<name>A0A0D9XHW8_9ORYZ</name>
<proteinExistence type="inferred from homology"/>
<dbReference type="GO" id="GO:0005524">
    <property type="term" value="F:ATP binding"/>
    <property type="evidence" value="ECO:0007669"/>
    <property type="project" value="UniProtKB-UniRule"/>
</dbReference>
<evidence type="ECO:0000256" key="10">
    <source>
        <dbReference type="RuleBase" id="RU000304"/>
    </source>
</evidence>
<accession>A0A0D9XHW8</accession>
<evidence type="ECO:0000259" key="12">
    <source>
        <dbReference type="PROSITE" id="PS50011"/>
    </source>
</evidence>
<dbReference type="PROSITE" id="PS50011">
    <property type="entry name" value="PROTEIN_KINASE_DOM"/>
    <property type="match status" value="1"/>
</dbReference>
<keyword evidence="14" id="KW-1185">Reference proteome</keyword>
<evidence type="ECO:0000313" key="13">
    <source>
        <dbReference type="EnsemblPlants" id="LPERR10G02130.1"/>
    </source>
</evidence>
<dbReference type="PANTHER" id="PTHR24056">
    <property type="entry name" value="CELL DIVISION PROTEIN KINASE"/>
    <property type="match status" value="1"/>
</dbReference>
<keyword evidence="7 9" id="KW-0067">ATP-binding</keyword>
<feature type="compositionally biased region" description="Low complexity" evidence="11">
    <location>
        <begin position="1"/>
        <end position="13"/>
    </location>
</feature>
<feature type="region of interest" description="Disordered" evidence="11">
    <location>
        <begin position="1"/>
        <end position="23"/>
    </location>
</feature>
<evidence type="ECO:0000256" key="8">
    <source>
        <dbReference type="ARBA" id="ARBA00049280"/>
    </source>
</evidence>
<evidence type="ECO:0000256" key="1">
    <source>
        <dbReference type="ARBA" id="ARBA00006485"/>
    </source>
</evidence>
<dbReference type="Gene3D" id="1.10.510.10">
    <property type="entry name" value="Transferase(Phosphotransferase) domain 1"/>
    <property type="match status" value="1"/>
</dbReference>
<evidence type="ECO:0000313" key="14">
    <source>
        <dbReference type="Proteomes" id="UP000032180"/>
    </source>
</evidence>
<evidence type="ECO:0000256" key="6">
    <source>
        <dbReference type="ARBA" id="ARBA00022777"/>
    </source>
</evidence>
<dbReference type="PANTHER" id="PTHR24056:SF432">
    <property type="entry name" value="OS10G0154500 PROTEIN"/>
    <property type="match status" value="1"/>
</dbReference>
<comment type="similarity">
    <text evidence="1">Belongs to the protein kinase superfamily. CMGC Ser/Thr protein kinase family. CDC2/CDKX subfamily.</text>
</comment>
<dbReference type="eggNOG" id="KOG0663">
    <property type="taxonomic scope" value="Eukaryota"/>
</dbReference>
<dbReference type="EnsemblPlants" id="LPERR10G02130.1">
    <property type="protein sequence ID" value="LPERR10G02130.1"/>
    <property type="gene ID" value="LPERR10G02130"/>
</dbReference>
<dbReference type="FunFam" id="1.10.510.10:FF:000559">
    <property type="entry name" value="Protein kinase domain containing protein"/>
    <property type="match status" value="1"/>
</dbReference>
<dbReference type="STRING" id="77586.A0A0D9XHW8"/>
<keyword evidence="6" id="KW-0418">Kinase</keyword>
<evidence type="ECO:0000256" key="9">
    <source>
        <dbReference type="PROSITE-ProRule" id="PRU10141"/>
    </source>
</evidence>
<dbReference type="GO" id="GO:0007346">
    <property type="term" value="P:regulation of mitotic cell cycle"/>
    <property type="evidence" value="ECO:0007669"/>
    <property type="project" value="TreeGrafter"/>
</dbReference>
<dbReference type="PROSITE" id="PS00108">
    <property type="entry name" value="PROTEIN_KINASE_ST"/>
    <property type="match status" value="1"/>
</dbReference>
<reference evidence="13 14" key="1">
    <citation type="submission" date="2012-08" db="EMBL/GenBank/DDBJ databases">
        <title>Oryza genome evolution.</title>
        <authorList>
            <person name="Wing R.A."/>
        </authorList>
    </citation>
    <scope>NUCLEOTIDE SEQUENCE</scope>
</reference>
<keyword evidence="3" id="KW-0597">Phosphoprotein</keyword>
<dbReference type="InterPro" id="IPR011009">
    <property type="entry name" value="Kinase-like_dom_sf"/>
</dbReference>
<dbReference type="Pfam" id="PF00069">
    <property type="entry name" value="Pkinase"/>
    <property type="match status" value="1"/>
</dbReference>
<dbReference type="EC" id="2.7.11.23" evidence="2"/>
<evidence type="ECO:0000256" key="11">
    <source>
        <dbReference type="SAM" id="MobiDB-lite"/>
    </source>
</evidence>
<comment type="catalytic activity">
    <reaction evidence="8">
        <text>[DNA-directed RNA polymerase] + ATP = phospho-[DNA-directed RNA polymerase] + ADP + H(+)</text>
        <dbReference type="Rhea" id="RHEA:10216"/>
        <dbReference type="Rhea" id="RHEA-COMP:11321"/>
        <dbReference type="Rhea" id="RHEA-COMP:11322"/>
        <dbReference type="ChEBI" id="CHEBI:15378"/>
        <dbReference type="ChEBI" id="CHEBI:30616"/>
        <dbReference type="ChEBI" id="CHEBI:43176"/>
        <dbReference type="ChEBI" id="CHEBI:68546"/>
        <dbReference type="ChEBI" id="CHEBI:456216"/>
        <dbReference type="EC" id="2.7.11.23"/>
    </reaction>
</comment>
<dbReference type="InterPro" id="IPR000719">
    <property type="entry name" value="Prot_kinase_dom"/>
</dbReference>
<evidence type="ECO:0000256" key="4">
    <source>
        <dbReference type="ARBA" id="ARBA00022679"/>
    </source>
</evidence>
<dbReference type="Proteomes" id="UP000032180">
    <property type="component" value="Chromosome 10"/>
</dbReference>
<evidence type="ECO:0000256" key="2">
    <source>
        <dbReference type="ARBA" id="ARBA00012409"/>
    </source>
</evidence>
<dbReference type="HOGENOM" id="CLU_000288_63_11_1"/>
<keyword evidence="4" id="KW-0808">Transferase</keyword>
<dbReference type="AlphaFoldDB" id="A0A0D9XHW8"/>
<keyword evidence="5 9" id="KW-0547">Nucleotide-binding</keyword>
<evidence type="ECO:0000256" key="5">
    <source>
        <dbReference type="ARBA" id="ARBA00022741"/>
    </source>
</evidence>